<evidence type="ECO:0000313" key="2">
    <source>
        <dbReference type="Proteomes" id="UP000239156"/>
    </source>
</evidence>
<dbReference type="InterPro" id="IPR052055">
    <property type="entry name" value="Hepadnavirus_pol/RT"/>
</dbReference>
<dbReference type="EMBL" id="PKSL01000067">
    <property type="protein sequence ID" value="POW08155.1"/>
    <property type="molecule type" value="Genomic_DNA"/>
</dbReference>
<organism evidence="1 2">
    <name type="scientific">Puccinia striiformis</name>
    <dbReference type="NCBI Taxonomy" id="27350"/>
    <lineage>
        <taxon>Eukaryota</taxon>
        <taxon>Fungi</taxon>
        <taxon>Dikarya</taxon>
        <taxon>Basidiomycota</taxon>
        <taxon>Pucciniomycotina</taxon>
        <taxon>Pucciniomycetes</taxon>
        <taxon>Pucciniales</taxon>
        <taxon>Pucciniaceae</taxon>
        <taxon>Puccinia</taxon>
    </lineage>
</organism>
<dbReference type="VEuPathDB" id="FungiDB:PSHT_06040"/>
<protein>
    <submittedName>
        <fullName evidence="1">Uncharacterized protein</fullName>
    </submittedName>
</protein>
<dbReference type="PANTHER" id="PTHR33050">
    <property type="entry name" value="REVERSE TRANSCRIPTASE DOMAIN-CONTAINING PROTEIN"/>
    <property type="match status" value="1"/>
</dbReference>
<name>A0A2S4VFA4_9BASI</name>
<accession>A0A2S4VFA4</accession>
<dbReference type="PANTHER" id="PTHR33050:SF7">
    <property type="entry name" value="RIBONUCLEASE H"/>
    <property type="match status" value="1"/>
</dbReference>
<sequence>MKTLTLPPKKLKACILQVEEFLVQEVTFHYKEVQILTAAPAPPDIGWVGDASTLYGIGVVVVGRWARFRLLPGWRISPKGPRNIGWLEMAAIWMGLLMLTSLGCQAGETFFVDTDNTTTKATIRKWKSRDLAVNKEWRIIQNLLGIRLSRGSIKGLGLHYQTLQIIPDNLSNTIVQDYAV</sequence>
<dbReference type="AlphaFoldDB" id="A0A2S4VFA4"/>
<comment type="caution">
    <text evidence="1">The sequence shown here is derived from an EMBL/GenBank/DDBJ whole genome shotgun (WGS) entry which is preliminary data.</text>
</comment>
<reference evidence="1" key="1">
    <citation type="submission" date="2017-12" db="EMBL/GenBank/DDBJ databases">
        <title>Gene loss provides genomic basis for host adaptation in cereal stripe rust fungi.</title>
        <authorList>
            <person name="Xia C."/>
        </authorList>
    </citation>
    <scope>NUCLEOTIDE SEQUENCE [LARGE SCALE GENOMIC DNA]</scope>
    <source>
        <strain evidence="1">93-210</strain>
    </source>
</reference>
<dbReference type="Proteomes" id="UP000239156">
    <property type="component" value="Unassembled WGS sequence"/>
</dbReference>
<dbReference type="VEuPathDB" id="FungiDB:PSTT_07771"/>
<keyword evidence="2" id="KW-1185">Reference proteome</keyword>
<evidence type="ECO:0000313" key="1">
    <source>
        <dbReference type="EMBL" id="POW08155.1"/>
    </source>
</evidence>
<proteinExistence type="predicted"/>
<gene>
    <name evidence="1" type="ORF">PSTT_07771</name>
</gene>